<dbReference type="Proteomes" id="UP000826513">
    <property type="component" value="Plasmid pTiAF3.44"/>
</dbReference>
<dbReference type="RefSeq" id="WP_037171394.1">
    <property type="nucleotide sequence ID" value="NZ_CP039694.1"/>
</dbReference>
<dbReference type="REBASE" id="500197">
    <property type="entry name" value="M.Ala344DndCP"/>
</dbReference>
<evidence type="ECO:0000313" key="5">
    <source>
        <dbReference type="Proteomes" id="UP000826513"/>
    </source>
</evidence>
<dbReference type="InterPro" id="IPR017598">
    <property type="entry name" value="SulphurTrfase_DndC"/>
</dbReference>
<geneLocation type="plasmid" evidence="2">
    <name>pTiCFBP5473</name>
</geneLocation>
<dbReference type="Pfam" id="PF01507">
    <property type="entry name" value="PAPS_reduct"/>
    <property type="match status" value="1"/>
</dbReference>
<dbReference type="InterPro" id="IPR050128">
    <property type="entry name" value="Sulfate_adenylyltrnsfr_sub2"/>
</dbReference>
<dbReference type="AlphaFoldDB" id="A0A4D7DV24"/>
<geneLocation type="plasmid" evidence="4">
    <name>pticfbp5473</name>
</geneLocation>
<dbReference type="PANTHER" id="PTHR43196:SF2">
    <property type="entry name" value="PHOSPHOADENOSINE PHOSPHOSULFATE REDUCTASE"/>
    <property type="match status" value="1"/>
</dbReference>
<geneLocation type="plasmid" evidence="3 5">
    <name>pTiAF3.44</name>
</geneLocation>
<name>A0A4D7DV24_9HYPH</name>
<accession>A0A4D7DV24</accession>
<dbReference type="STRING" id="1367849.GCA_000518585_03818"/>
<reference evidence="2 4" key="1">
    <citation type="submission" date="2019-04" db="EMBL/GenBank/DDBJ databases">
        <title>Complete genome sequence of Agrobacterium larrymoorei CFBP5473.</title>
        <authorList>
            <person name="Haryono M."/>
            <person name="Chou L."/>
            <person name="Lin Y.-C."/>
            <person name="Lai E.-M."/>
            <person name="Kuo C.-H."/>
        </authorList>
    </citation>
    <scope>NUCLEOTIDE SEQUENCE [LARGE SCALE GENOMIC DNA]</scope>
    <source>
        <strain evidence="2 4">CFBP5473</strain>
        <plasmid evidence="2">pTiCFBP5473</plasmid>
        <plasmid evidence="4">pticfbp5473</plasmid>
    </source>
</reference>
<reference evidence="3 5" key="2">
    <citation type="submission" date="2021-03" db="EMBL/GenBank/DDBJ databases">
        <title>Rapid diversification of plasmids in a genus of pathogenic and nitrogen fixing bacteria.</title>
        <authorList>
            <person name="Weisberg A.J."/>
            <person name="Miller M."/>
            <person name="Ream W."/>
            <person name="Grunwald N.J."/>
            <person name="Chang J.H."/>
        </authorList>
    </citation>
    <scope>NUCLEOTIDE SEQUENCE [LARGE SCALE GENOMIC DNA]</scope>
    <source>
        <strain evidence="3 5">AF3.44</strain>
        <plasmid evidence="3 5">pTiAF3.44</plasmid>
    </source>
</reference>
<dbReference type="InterPro" id="IPR014729">
    <property type="entry name" value="Rossmann-like_a/b/a_fold"/>
</dbReference>
<dbReference type="NCBIfam" id="NF005316">
    <property type="entry name" value="PRK06850.1"/>
    <property type="match status" value="1"/>
</dbReference>
<proteinExistence type="predicted"/>
<dbReference type="KEGG" id="alf:CFBP5473_23105"/>
<sequence length="511" mass="57984">MSPDPSSRNSGRVSAFQEGFKKTITALLEEIVALYKADRTPWVVGYSGGKDSTATLQLVWMALSRIEAAERLKPVYVISTDTLVENPIVALWVGKSLDKMGEAAANNGLPLTSHRLTPDPTESFWTSLIGRGYPAPRPKFRWCTDRLKINPSNRFISRVVKASGEAIVVLGTRKAESRARARSMERFEGKRVRDKLSPNGKLPNSFVYSPIEDWSNDDVWTFLMQVKNPWGFDNRDLLTMYQGASADGECPLVIDASTPSCGDSRFGCWVCTMVDQDKSMTAMIRNDVDKEWMLPLLTLRNELDVRNEQGKRDDRHLRDFRRMNGSMQLHNGRVVPGPYVQSARETWLRKVLEAQEHLRANGPDDVREIELISLAELREIRRIWVTEKHEIEDSLPEIYQEVTGNAFPDGQLDETTPFGRDEIDILREICGEDVLHFQLTRELLDVERQHRSMARRAGLFKALENSLRRGAYGSAAEAEETAISRQDIIDDLRDEEELSLFEYQPLGAPAP</sequence>
<dbReference type="EMBL" id="CP039694">
    <property type="protein sequence ID" value="QCJ00892.1"/>
    <property type="molecule type" value="Genomic_DNA"/>
</dbReference>
<evidence type="ECO:0000259" key="1">
    <source>
        <dbReference type="Pfam" id="PF01507"/>
    </source>
</evidence>
<feature type="domain" description="Phosphoadenosine phosphosulphate reductase" evidence="1">
    <location>
        <begin position="43"/>
        <end position="225"/>
    </location>
</feature>
<organism evidence="2 4">
    <name type="scientific">Agrobacterium larrymoorei</name>
    <dbReference type="NCBI Taxonomy" id="160699"/>
    <lineage>
        <taxon>Bacteria</taxon>
        <taxon>Pseudomonadati</taxon>
        <taxon>Pseudomonadota</taxon>
        <taxon>Alphaproteobacteria</taxon>
        <taxon>Hyphomicrobiales</taxon>
        <taxon>Rhizobiaceae</taxon>
        <taxon>Rhizobium/Agrobacterium group</taxon>
        <taxon>Agrobacterium</taxon>
    </lineage>
</organism>
<keyword evidence="5" id="KW-1185">Reference proteome</keyword>
<evidence type="ECO:0000313" key="4">
    <source>
        <dbReference type="Proteomes" id="UP000298545"/>
    </source>
</evidence>
<dbReference type="PANTHER" id="PTHR43196">
    <property type="entry name" value="SULFATE ADENYLYLTRANSFERASE SUBUNIT 2"/>
    <property type="match status" value="1"/>
</dbReference>
<evidence type="ECO:0000313" key="2">
    <source>
        <dbReference type="EMBL" id="QCJ00892.1"/>
    </source>
</evidence>
<gene>
    <name evidence="2" type="primary">dndC</name>
    <name evidence="2" type="ORF">CFBP5473_23105</name>
    <name evidence="3" type="ORF">J5285_23775</name>
</gene>
<protein>
    <submittedName>
        <fullName evidence="2">DNA phosphorothioation system sulfurtransferase DndC</fullName>
    </submittedName>
</protein>
<dbReference type="SUPFAM" id="SSF52402">
    <property type="entry name" value="Adenine nucleotide alpha hydrolases-like"/>
    <property type="match status" value="1"/>
</dbReference>
<keyword evidence="2" id="KW-0808">Transferase</keyword>
<dbReference type="EMBL" id="CP072169">
    <property type="protein sequence ID" value="QYA10228.1"/>
    <property type="molecule type" value="Genomic_DNA"/>
</dbReference>
<dbReference type="Gene3D" id="3.40.50.620">
    <property type="entry name" value="HUPs"/>
    <property type="match status" value="1"/>
</dbReference>
<dbReference type="OrthoDB" id="9774475at2"/>
<dbReference type="InterPro" id="IPR002500">
    <property type="entry name" value="PAPS_reduct_dom"/>
</dbReference>
<evidence type="ECO:0000313" key="3">
    <source>
        <dbReference type="EMBL" id="QYA10228.1"/>
    </source>
</evidence>
<dbReference type="REBASE" id="309923">
    <property type="entry name" value="M.Ala5473DndCP"/>
</dbReference>
<keyword evidence="2" id="KW-0614">Plasmid</keyword>
<dbReference type="GO" id="GO:0016740">
    <property type="term" value="F:transferase activity"/>
    <property type="evidence" value="ECO:0007669"/>
    <property type="project" value="UniProtKB-KW"/>
</dbReference>
<dbReference type="NCBIfam" id="TIGR03183">
    <property type="entry name" value="DNA_S_dndC"/>
    <property type="match status" value="1"/>
</dbReference>
<dbReference type="Proteomes" id="UP000298545">
    <property type="component" value="Plasmid pTiCFBP5473"/>
</dbReference>